<keyword evidence="2" id="KW-1185">Reference proteome</keyword>
<protein>
    <submittedName>
        <fullName evidence="1">Uncharacterized protein</fullName>
    </submittedName>
</protein>
<evidence type="ECO:0000313" key="2">
    <source>
        <dbReference type="Proteomes" id="UP000001595"/>
    </source>
</evidence>
<reference evidence="2" key="1">
    <citation type="submission" date="2008-02" db="EMBL/GenBank/DDBJ databases">
        <title>A 6x draft sequence assembly of the Pongo pygmaeus abelii genome.</title>
        <authorList>
            <person name="Wilson R.K."/>
            <person name="Mardis E."/>
        </authorList>
    </citation>
    <scope>NUCLEOTIDE SEQUENCE [LARGE SCALE GENOMIC DNA]</scope>
</reference>
<proteinExistence type="predicted"/>
<sequence length="128" mass="14260">MGHRLRLKSGKIKAMVEKPNKMTETRRRALTVQCLRTDCTGGALGARPYLNADPGTAAVRPHRNDTGKRRTCTTLKKNYYKSPNLVRQTSPSPWSGNTLLPSKQSFPASDFLLLTLAEVEATQLWFAT</sequence>
<name>H2NVC5_PONAB</name>
<evidence type="ECO:0000313" key="1">
    <source>
        <dbReference type="Ensembl" id="ENSPPYP00000009925.2"/>
    </source>
</evidence>
<dbReference type="eggNOG" id="ENOG502RQ7I">
    <property type="taxonomic scope" value="Eukaryota"/>
</dbReference>
<reference evidence="1" key="2">
    <citation type="submission" date="2025-08" db="UniProtKB">
        <authorList>
            <consortium name="Ensembl"/>
        </authorList>
    </citation>
    <scope>IDENTIFICATION</scope>
</reference>
<accession>H2NVC5</accession>
<organism evidence="1 2">
    <name type="scientific">Pongo abelii</name>
    <name type="common">Sumatran orangutan</name>
    <name type="synonym">Pongo pygmaeus abelii</name>
    <dbReference type="NCBI Taxonomy" id="9601"/>
    <lineage>
        <taxon>Eukaryota</taxon>
        <taxon>Metazoa</taxon>
        <taxon>Chordata</taxon>
        <taxon>Craniata</taxon>
        <taxon>Vertebrata</taxon>
        <taxon>Euteleostomi</taxon>
        <taxon>Mammalia</taxon>
        <taxon>Eutheria</taxon>
        <taxon>Euarchontoglires</taxon>
        <taxon>Primates</taxon>
        <taxon>Haplorrhini</taxon>
        <taxon>Catarrhini</taxon>
        <taxon>Hominidae</taxon>
        <taxon>Pongo</taxon>
    </lineage>
</organism>
<dbReference type="InParanoid" id="H2NVC5"/>
<dbReference type="AlphaFoldDB" id="H2NVC5"/>
<reference evidence="1" key="3">
    <citation type="submission" date="2025-09" db="UniProtKB">
        <authorList>
            <consortium name="Ensembl"/>
        </authorList>
    </citation>
    <scope>IDENTIFICATION</scope>
</reference>
<dbReference type="GeneTree" id="ENSGT00550000076464"/>
<dbReference type="HOGENOM" id="CLU_2482691_0_0_1"/>
<dbReference type="Proteomes" id="UP000001595">
    <property type="component" value="Unplaced"/>
</dbReference>
<dbReference type="Ensembl" id="ENSPPYT00000010324.2">
    <property type="protein sequence ID" value="ENSPPYP00000009925.2"/>
    <property type="gene ID" value="ENSPPYG00000008847.2"/>
</dbReference>